<sequence length="508" mass="56833">MLINLFPQRPDHPLADAKELKRILAELHVEKAAHAVDELASWFESLKHARNFRLDHYFDVLRQLDDAGQPHLRRLARDYLYSPFLSRLELQRLWERNYGYWTAVAALYALCTTRARLEPKERGADAFKVSLPLADARLQAARRTLIKWLAYRYEPVEGEIWKSLGRTSLLAEAAGHAQKPVQLYPGHQGSSSAGHQYLHALVFSTSSMDGLLPQQVELADRMIAHFLPAFVCSPDCRPDSVYWVDAEKGSAPTRLARHPGAARPGLRFFSPGQALAGLEELIHVVERDEVPGSLNLGGEFPQKALLPVLRHLRVCWALKPPQRRHQRHAVKTRMAVLPGFDHSYTVFSGTSADLQTQTQSWVVENVSLGGLRTCFDESATDRIKLGSLLCMQVEGGENWLLGTARRFNRQAGGRANLGVQLLARQAQGVELQPRRSGFAAAVAIPGIWLHDDEVPGIVRLVLPLGSFSVRETLNFSQDGRIHLLTPMEVEASGCDYEIARYHDQPSPA</sequence>
<reference evidence="2" key="3">
    <citation type="submission" date="2020-06" db="EMBL/GenBank/DDBJ databases">
        <authorList>
            <person name="Arumugam K."/>
            <person name="Besarab I."/>
            <person name="Haryono M."/>
            <person name="Bagci C."/>
            <person name="Beier S."/>
            <person name="Buchfink B."/>
            <person name="Gorska A."/>
            <person name="Qiu G."/>
            <person name="Huson D.H."/>
            <person name="Williams R.B."/>
        </authorList>
    </citation>
    <scope>NUCLEOTIDE SEQUENCE</scope>
    <source>
        <strain evidence="2">SSA1</strain>
    </source>
</reference>
<dbReference type="EMBL" id="CP058708">
    <property type="protein sequence ID" value="QLH50657.1"/>
    <property type="molecule type" value="Genomic_DNA"/>
</dbReference>
<dbReference type="Proteomes" id="UP000509684">
    <property type="component" value="Chromosome"/>
</dbReference>
<dbReference type="KEGG" id="acog:HWD57_13330"/>
<dbReference type="AlphaFoldDB" id="A0A080M307"/>
<dbReference type="STRING" id="1453999.AW06_004332"/>
<evidence type="ECO:0000313" key="1">
    <source>
        <dbReference type="EMBL" id="KFB74725.1"/>
    </source>
</evidence>
<evidence type="ECO:0000313" key="3">
    <source>
        <dbReference type="Proteomes" id="UP000021315"/>
    </source>
</evidence>
<keyword evidence="3" id="KW-1185">Reference proteome</keyword>
<reference evidence="2 4" key="2">
    <citation type="journal article" date="2019" name="Microbiome">
        <title>Annotated bacterial chromosomes from frame-shift-corrected long-read metagenomic data.</title>
        <authorList>
            <person name="Arumugam K."/>
            <person name="Bagci C."/>
            <person name="Bessarab I."/>
            <person name="Beier S."/>
            <person name="Buchfink B."/>
            <person name="Gorska A."/>
            <person name="Qiu G."/>
            <person name="Huson D.H."/>
            <person name="Williams R.B.H."/>
        </authorList>
    </citation>
    <scope>NUCLEOTIDE SEQUENCE [LARGE SCALE GENOMIC DNA]</scope>
    <source>
        <strain evidence="2">SSA1</strain>
    </source>
</reference>
<evidence type="ECO:0000313" key="4">
    <source>
        <dbReference type="Proteomes" id="UP000509684"/>
    </source>
</evidence>
<proteinExistence type="predicted"/>
<accession>A0A080M307</accession>
<evidence type="ECO:0008006" key="5">
    <source>
        <dbReference type="Google" id="ProtNLM"/>
    </source>
</evidence>
<evidence type="ECO:0000313" key="2">
    <source>
        <dbReference type="EMBL" id="QLH50657.1"/>
    </source>
</evidence>
<organism evidence="1 3">
    <name type="scientific">Candidatus Accumulibacter cognatus</name>
    <dbReference type="NCBI Taxonomy" id="2954383"/>
    <lineage>
        <taxon>Bacteria</taxon>
        <taxon>Pseudomonadati</taxon>
        <taxon>Pseudomonadota</taxon>
        <taxon>Betaproteobacteria</taxon>
        <taxon>Candidatus Accumulibacter</taxon>
    </lineage>
</organism>
<dbReference type="Proteomes" id="UP000021315">
    <property type="component" value="Unassembled WGS sequence"/>
</dbReference>
<name>A0A080M307_9PROT</name>
<dbReference type="EMBL" id="JDST02000138">
    <property type="protein sequence ID" value="KFB74725.1"/>
    <property type="molecule type" value="Genomic_DNA"/>
</dbReference>
<dbReference type="RefSeq" id="WP_034953708.1">
    <property type="nucleotide sequence ID" value="NZ_JDST02000138.1"/>
</dbReference>
<gene>
    <name evidence="1" type="ORF">AW06_004332</name>
    <name evidence="2" type="ORF">HWD57_13330</name>
</gene>
<reference evidence="1 3" key="1">
    <citation type="submission" date="2014-02" db="EMBL/GenBank/DDBJ databases">
        <title>Expanding our view of genomic diversity in Candidatus Accumulibacter clades.</title>
        <authorList>
            <person name="Skennerton C.T."/>
            <person name="Barr J.J."/>
            <person name="Slater F.R."/>
            <person name="Bond P.L."/>
            <person name="Tyson G.W."/>
        </authorList>
    </citation>
    <scope>NUCLEOTIDE SEQUENCE [LARGE SCALE GENOMIC DNA]</scope>
    <source>
        <strain evidence="3">SK-02</strain>
    </source>
</reference>
<protein>
    <recommendedName>
        <fullName evidence="5">PilZ domain-containing protein</fullName>
    </recommendedName>
</protein>
<accession>A0A7D5SD44</accession>